<sequence>MSAVASKPSAQDPSSELPGATAPCVRNRVLERVVHPSPRGEDLRIADKYFFQELSKSAGNEAGMRWLHERVVKSDPYAGVSNGCSSTALSDYETSEEDEEDEDEGEGGNLMDFAFVEKYRNSQSQHLEPTCVYALLNEGYESMMNRLWSWLVVMFAFLGWFQPRGEEVKLEESAPVEEISEVVAEEASKDKEETKSQQSEEDGINRSSSTEGESSSLPRPRPRKSSSLGRMLRTVDKEKKGLIYTDAAHLLWD</sequence>
<reference evidence="3" key="3">
    <citation type="submission" date="2015-06" db="UniProtKB">
        <authorList>
            <consortium name="EnsemblProtists"/>
        </authorList>
    </citation>
    <scope>IDENTIFICATION</scope>
</reference>
<feature type="region of interest" description="Disordered" evidence="1">
    <location>
        <begin position="1"/>
        <end position="23"/>
    </location>
</feature>
<dbReference type="Proteomes" id="UP000011087">
    <property type="component" value="Unassembled WGS sequence"/>
</dbReference>
<accession>L1IMI5</accession>
<dbReference type="PaxDb" id="55529-EKX37476"/>
<evidence type="ECO:0000256" key="1">
    <source>
        <dbReference type="SAM" id="MobiDB-lite"/>
    </source>
</evidence>
<dbReference type="GeneID" id="17294295"/>
<feature type="compositionally biased region" description="Acidic residues" evidence="1">
    <location>
        <begin position="93"/>
        <end position="106"/>
    </location>
</feature>
<reference evidence="4" key="2">
    <citation type="submission" date="2012-11" db="EMBL/GenBank/DDBJ databases">
        <authorList>
            <person name="Kuo A."/>
            <person name="Curtis B.A."/>
            <person name="Tanifuji G."/>
            <person name="Burki F."/>
            <person name="Gruber A."/>
            <person name="Irimia M."/>
            <person name="Maruyama S."/>
            <person name="Arias M.C."/>
            <person name="Ball S.G."/>
            <person name="Gile G.H."/>
            <person name="Hirakawa Y."/>
            <person name="Hopkins J.F."/>
            <person name="Rensing S.A."/>
            <person name="Schmutz J."/>
            <person name="Symeonidi A."/>
            <person name="Elias M."/>
            <person name="Eveleigh R.J."/>
            <person name="Herman E.K."/>
            <person name="Klute M.J."/>
            <person name="Nakayama T."/>
            <person name="Obornik M."/>
            <person name="Reyes-Prieto A."/>
            <person name="Armbrust E.V."/>
            <person name="Aves S.J."/>
            <person name="Beiko R.G."/>
            <person name="Coutinho P."/>
            <person name="Dacks J.B."/>
            <person name="Durnford D.G."/>
            <person name="Fast N.M."/>
            <person name="Green B.R."/>
            <person name="Grisdale C."/>
            <person name="Hempe F."/>
            <person name="Henrissat B."/>
            <person name="Hoppner M.P."/>
            <person name="Ishida K.-I."/>
            <person name="Kim E."/>
            <person name="Koreny L."/>
            <person name="Kroth P.G."/>
            <person name="Liu Y."/>
            <person name="Malik S.-B."/>
            <person name="Maier U.G."/>
            <person name="McRose D."/>
            <person name="Mock T."/>
            <person name="Neilson J.A."/>
            <person name="Onodera N.T."/>
            <person name="Poole A.M."/>
            <person name="Pritham E.J."/>
            <person name="Richards T.A."/>
            <person name="Rocap G."/>
            <person name="Roy S.W."/>
            <person name="Sarai C."/>
            <person name="Schaack S."/>
            <person name="Shirato S."/>
            <person name="Slamovits C.H."/>
            <person name="Spencer D.F."/>
            <person name="Suzuki S."/>
            <person name="Worden A.Z."/>
            <person name="Zauner S."/>
            <person name="Barry K."/>
            <person name="Bell C."/>
            <person name="Bharti A.K."/>
            <person name="Crow J.A."/>
            <person name="Grimwood J."/>
            <person name="Kramer R."/>
            <person name="Lindquist E."/>
            <person name="Lucas S."/>
            <person name="Salamov A."/>
            <person name="McFadden G.I."/>
            <person name="Lane C.E."/>
            <person name="Keeling P.J."/>
            <person name="Gray M.W."/>
            <person name="Grigoriev I.V."/>
            <person name="Archibald J.M."/>
        </authorList>
    </citation>
    <scope>NUCLEOTIDE SEQUENCE</scope>
    <source>
        <strain evidence="4">CCMP2712</strain>
    </source>
</reference>
<feature type="compositionally biased region" description="Basic and acidic residues" evidence="1">
    <location>
        <begin position="186"/>
        <end position="195"/>
    </location>
</feature>
<organism evidence="2">
    <name type="scientific">Guillardia theta (strain CCMP2712)</name>
    <name type="common">Cryptophyte</name>
    <dbReference type="NCBI Taxonomy" id="905079"/>
    <lineage>
        <taxon>Eukaryota</taxon>
        <taxon>Cryptophyceae</taxon>
        <taxon>Pyrenomonadales</taxon>
        <taxon>Geminigeraceae</taxon>
        <taxon>Guillardia</taxon>
    </lineage>
</organism>
<dbReference type="EnsemblProtists" id="EKX37476">
    <property type="protein sequence ID" value="EKX37476"/>
    <property type="gene ID" value="GUITHDRAFT_116287"/>
</dbReference>
<dbReference type="EMBL" id="JH993058">
    <property type="protein sequence ID" value="EKX37476.1"/>
    <property type="molecule type" value="Genomic_DNA"/>
</dbReference>
<evidence type="ECO:0000313" key="3">
    <source>
        <dbReference type="EnsemblProtists" id="EKX37476"/>
    </source>
</evidence>
<feature type="region of interest" description="Disordered" evidence="1">
    <location>
        <begin position="183"/>
        <end position="233"/>
    </location>
</feature>
<proteinExistence type="predicted"/>
<protein>
    <submittedName>
        <fullName evidence="2 3">Uncharacterized protein</fullName>
    </submittedName>
</protein>
<name>L1IMI5_GUITC</name>
<evidence type="ECO:0000313" key="4">
    <source>
        <dbReference type="Proteomes" id="UP000011087"/>
    </source>
</evidence>
<dbReference type="RefSeq" id="XP_005824456.1">
    <property type="nucleotide sequence ID" value="XM_005824399.1"/>
</dbReference>
<dbReference type="HOGENOM" id="CLU_1100256_0_0_1"/>
<reference evidence="2 4" key="1">
    <citation type="journal article" date="2012" name="Nature">
        <title>Algal genomes reveal evolutionary mosaicism and the fate of nucleomorphs.</title>
        <authorList>
            <consortium name="DOE Joint Genome Institute"/>
            <person name="Curtis B.A."/>
            <person name="Tanifuji G."/>
            <person name="Burki F."/>
            <person name="Gruber A."/>
            <person name="Irimia M."/>
            <person name="Maruyama S."/>
            <person name="Arias M.C."/>
            <person name="Ball S.G."/>
            <person name="Gile G.H."/>
            <person name="Hirakawa Y."/>
            <person name="Hopkins J.F."/>
            <person name="Kuo A."/>
            <person name="Rensing S.A."/>
            <person name="Schmutz J."/>
            <person name="Symeonidi A."/>
            <person name="Elias M."/>
            <person name="Eveleigh R.J."/>
            <person name="Herman E.K."/>
            <person name="Klute M.J."/>
            <person name="Nakayama T."/>
            <person name="Obornik M."/>
            <person name="Reyes-Prieto A."/>
            <person name="Armbrust E.V."/>
            <person name="Aves S.J."/>
            <person name="Beiko R.G."/>
            <person name="Coutinho P."/>
            <person name="Dacks J.B."/>
            <person name="Durnford D.G."/>
            <person name="Fast N.M."/>
            <person name="Green B.R."/>
            <person name="Grisdale C.J."/>
            <person name="Hempel F."/>
            <person name="Henrissat B."/>
            <person name="Hoppner M.P."/>
            <person name="Ishida K."/>
            <person name="Kim E."/>
            <person name="Koreny L."/>
            <person name="Kroth P.G."/>
            <person name="Liu Y."/>
            <person name="Malik S.B."/>
            <person name="Maier U.G."/>
            <person name="McRose D."/>
            <person name="Mock T."/>
            <person name="Neilson J.A."/>
            <person name="Onodera N.T."/>
            <person name="Poole A.M."/>
            <person name="Pritham E.J."/>
            <person name="Richards T.A."/>
            <person name="Rocap G."/>
            <person name="Roy S.W."/>
            <person name="Sarai C."/>
            <person name="Schaack S."/>
            <person name="Shirato S."/>
            <person name="Slamovits C.H."/>
            <person name="Spencer D.F."/>
            <person name="Suzuki S."/>
            <person name="Worden A.Z."/>
            <person name="Zauner S."/>
            <person name="Barry K."/>
            <person name="Bell C."/>
            <person name="Bharti A.K."/>
            <person name="Crow J.A."/>
            <person name="Grimwood J."/>
            <person name="Kramer R."/>
            <person name="Lindquist E."/>
            <person name="Lucas S."/>
            <person name="Salamov A."/>
            <person name="McFadden G.I."/>
            <person name="Lane C.E."/>
            <person name="Keeling P.J."/>
            <person name="Gray M.W."/>
            <person name="Grigoriev I.V."/>
            <person name="Archibald J.M."/>
        </authorList>
    </citation>
    <scope>NUCLEOTIDE SEQUENCE</scope>
    <source>
        <strain evidence="2 4">CCMP2712</strain>
    </source>
</reference>
<keyword evidence="4" id="KW-1185">Reference proteome</keyword>
<feature type="region of interest" description="Disordered" evidence="1">
    <location>
        <begin position="84"/>
        <end position="108"/>
    </location>
</feature>
<dbReference type="KEGG" id="gtt:GUITHDRAFT_116287"/>
<dbReference type="AlphaFoldDB" id="L1IMI5"/>
<gene>
    <name evidence="2" type="ORF">GUITHDRAFT_116287</name>
</gene>
<feature type="compositionally biased region" description="Low complexity" evidence="1">
    <location>
        <begin position="207"/>
        <end position="218"/>
    </location>
</feature>
<evidence type="ECO:0000313" key="2">
    <source>
        <dbReference type="EMBL" id="EKX37476.1"/>
    </source>
</evidence>